<name>A0AB73RSJ1_9BACI</name>
<accession>A0AB73RSJ1</accession>
<comment type="caution">
    <text evidence="1">The sequence shown here is derived from an EMBL/GenBank/DDBJ whole genome shotgun (WGS) entry which is preliminary data.</text>
</comment>
<proteinExistence type="predicted"/>
<gene>
    <name evidence="1" type="ORF">CN694_04345</name>
</gene>
<organism evidence="1 2">
    <name type="scientific">Bacillus wiedmannii</name>
    <dbReference type="NCBI Taxonomy" id="1890302"/>
    <lineage>
        <taxon>Bacteria</taxon>
        <taxon>Bacillati</taxon>
        <taxon>Bacillota</taxon>
        <taxon>Bacilli</taxon>
        <taxon>Bacillales</taxon>
        <taxon>Bacillaceae</taxon>
        <taxon>Bacillus</taxon>
        <taxon>Bacillus cereus group</taxon>
    </lineage>
</organism>
<evidence type="ECO:0000313" key="2">
    <source>
        <dbReference type="Proteomes" id="UP000220435"/>
    </source>
</evidence>
<evidence type="ECO:0000313" key="1">
    <source>
        <dbReference type="EMBL" id="PEK28212.1"/>
    </source>
</evidence>
<reference evidence="1 2" key="1">
    <citation type="submission" date="2017-09" db="EMBL/GenBank/DDBJ databases">
        <title>Large-scale bioinformatics analysis of Bacillus genomes uncovers conserved roles of natural products in bacterial physiology.</title>
        <authorList>
            <consortium name="Agbiome Team Llc"/>
            <person name="Bleich R.M."/>
            <person name="Kirk G.J."/>
            <person name="Santa Maria K.C."/>
            <person name="Allen S.E."/>
            <person name="Farag S."/>
            <person name="Shank E.A."/>
            <person name="Bowers A."/>
        </authorList>
    </citation>
    <scope>NUCLEOTIDE SEQUENCE [LARGE SCALE GENOMIC DNA]</scope>
    <source>
        <strain evidence="1 2">AFS000414</strain>
    </source>
</reference>
<dbReference type="EMBL" id="NUFG01000001">
    <property type="protein sequence ID" value="PEK28212.1"/>
    <property type="molecule type" value="Genomic_DNA"/>
</dbReference>
<dbReference type="Proteomes" id="UP000220435">
    <property type="component" value="Unassembled WGS sequence"/>
</dbReference>
<evidence type="ECO:0008006" key="3">
    <source>
        <dbReference type="Google" id="ProtNLM"/>
    </source>
</evidence>
<dbReference type="AlphaFoldDB" id="A0AB73RSJ1"/>
<sequence>MLFLKRLVNLVGIENLVLPEDAELAKSLRNKKENYIKNQFLLSRIATKKNIEGKTKEFYETCKEYEACGEKAKECDKQLKELIFKKKENDRVQLVVERMREIGIKEDVIQKALCK</sequence>
<protein>
    <recommendedName>
        <fullName evidence="3">Group-specific protein</fullName>
    </recommendedName>
</protein>